<dbReference type="AlphaFoldDB" id="A0A2X1UUF8"/>
<sequence>MKDLIMDIRTPKGLKQVDLSKIGSYAELKAYIKDQFDTENLIVEFLPSPWFEEFVDENTEDLDPLIFEFLKLSEYEQEVVFDYWELTLGRESETLEDFKQELDLILNTLHLGTYEHPHYLLADIIERRLGDEAYYEVCNYINYRKAQIEYEHLYVNYGWNYFRRADLIDTDGLGK</sequence>
<protein>
    <submittedName>
        <fullName evidence="1">Uncharacterized protein</fullName>
    </submittedName>
</protein>
<dbReference type="RefSeq" id="WP_113062527.1">
    <property type="nucleotide sequence ID" value="NZ_UATH01000001.1"/>
</dbReference>
<organism evidence="1 2">
    <name type="scientific">Oligella urethralis</name>
    <dbReference type="NCBI Taxonomy" id="90245"/>
    <lineage>
        <taxon>Bacteria</taxon>
        <taxon>Pseudomonadati</taxon>
        <taxon>Pseudomonadota</taxon>
        <taxon>Betaproteobacteria</taxon>
        <taxon>Burkholderiales</taxon>
        <taxon>Alcaligenaceae</taxon>
        <taxon>Oligella</taxon>
    </lineage>
</organism>
<dbReference type="EMBL" id="UATH01000001">
    <property type="protein sequence ID" value="SPY08051.1"/>
    <property type="molecule type" value="Genomic_DNA"/>
</dbReference>
<dbReference type="Proteomes" id="UP000250242">
    <property type="component" value="Unassembled WGS sequence"/>
</dbReference>
<name>A0A2X1UUF8_9BURK</name>
<proteinExistence type="predicted"/>
<evidence type="ECO:0000313" key="1">
    <source>
        <dbReference type="EMBL" id="SPY08051.1"/>
    </source>
</evidence>
<reference evidence="1 2" key="1">
    <citation type="submission" date="2018-06" db="EMBL/GenBank/DDBJ databases">
        <authorList>
            <consortium name="Pathogen Informatics"/>
            <person name="Doyle S."/>
        </authorList>
    </citation>
    <scope>NUCLEOTIDE SEQUENCE [LARGE SCALE GENOMIC DNA]</scope>
    <source>
        <strain evidence="1 2">NCTC11009</strain>
    </source>
</reference>
<accession>A0A2X1UUF8</accession>
<gene>
    <name evidence="1" type="ORF">NCTC11009_01268</name>
</gene>
<evidence type="ECO:0000313" key="2">
    <source>
        <dbReference type="Proteomes" id="UP000250242"/>
    </source>
</evidence>